<evidence type="ECO:0000259" key="8">
    <source>
        <dbReference type="PROSITE" id="PS50885"/>
    </source>
</evidence>
<dbReference type="GO" id="GO:0004888">
    <property type="term" value="F:transmembrane signaling receptor activity"/>
    <property type="evidence" value="ECO:0007669"/>
    <property type="project" value="InterPro"/>
</dbReference>
<dbReference type="CDD" id="cd11386">
    <property type="entry name" value="MCP_signal"/>
    <property type="match status" value="1"/>
</dbReference>
<dbReference type="RefSeq" id="WP_105533527.1">
    <property type="nucleotide sequence ID" value="NZ_PUGF01000022.1"/>
</dbReference>
<dbReference type="EMBL" id="PUGF01000022">
    <property type="protein sequence ID" value="PRC91501.1"/>
    <property type="molecule type" value="Genomic_DNA"/>
</dbReference>
<evidence type="ECO:0000313" key="9">
    <source>
        <dbReference type="EMBL" id="PRC91501.1"/>
    </source>
</evidence>
<comment type="caution">
    <text evidence="9">The sequence shown here is derived from an EMBL/GenBank/DDBJ whole genome shotgun (WGS) entry which is preliminary data.</text>
</comment>
<keyword evidence="6" id="KW-0472">Membrane</keyword>
<dbReference type="InterPro" id="IPR051310">
    <property type="entry name" value="MCP_chemotaxis"/>
</dbReference>
<dbReference type="PANTHER" id="PTHR43531:SF14">
    <property type="entry name" value="METHYL-ACCEPTING CHEMOTAXIS PROTEIN I-RELATED"/>
    <property type="match status" value="1"/>
</dbReference>
<dbReference type="AlphaFoldDB" id="A0A2S9GUW6"/>
<evidence type="ECO:0000256" key="5">
    <source>
        <dbReference type="SAM" id="MobiDB-lite"/>
    </source>
</evidence>
<feature type="transmembrane region" description="Helical" evidence="6">
    <location>
        <begin position="199"/>
        <end position="219"/>
    </location>
</feature>
<evidence type="ECO:0000259" key="7">
    <source>
        <dbReference type="PROSITE" id="PS50111"/>
    </source>
</evidence>
<dbReference type="PROSITE" id="PS50111">
    <property type="entry name" value="CHEMOTAXIS_TRANSDUC_2"/>
    <property type="match status" value="1"/>
</dbReference>
<evidence type="ECO:0000256" key="2">
    <source>
        <dbReference type="ARBA" id="ARBA00022481"/>
    </source>
</evidence>
<dbReference type="PROSITE" id="PS50885">
    <property type="entry name" value="HAMP"/>
    <property type="match status" value="1"/>
</dbReference>
<feature type="region of interest" description="Disordered" evidence="5">
    <location>
        <begin position="528"/>
        <end position="553"/>
    </location>
</feature>
<organism evidence="9 10">
    <name type="scientific">Solimicrobium silvestre</name>
    <dbReference type="NCBI Taxonomy" id="2099400"/>
    <lineage>
        <taxon>Bacteria</taxon>
        <taxon>Pseudomonadati</taxon>
        <taxon>Pseudomonadota</taxon>
        <taxon>Betaproteobacteria</taxon>
        <taxon>Burkholderiales</taxon>
        <taxon>Oxalobacteraceae</taxon>
        <taxon>Solimicrobium</taxon>
    </lineage>
</organism>
<dbReference type="InterPro" id="IPR004089">
    <property type="entry name" value="MCPsignal_dom"/>
</dbReference>
<comment type="subcellular location">
    <subcellularLocation>
        <location evidence="1">Membrane</location>
    </subcellularLocation>
</comment>
<dbReference type="GO" id="GO:0006935">
    <property type="term" value="P:chemotaxis"/>
    <property type="evidence" value="ECO:0007669"/>
    <property type="project" value="InterPro"/>
</dbReference>
<dbReference type="FunFam" id="1.10.287.950:FF:000001">
    <property type="entry name" value="Methyl-accepting chemotaxis sensory transducer"/>
    <property type="match status" value="1"/>
</dbReference>
<keyword evidence="6" id="KW-1133">Transmembrane helix</keyword>
<dbReference type="Pfam" id="PF00672">
    <property type="entry name" value="HAMP"/>
    <property type="match status" value="1"/>
</dbReference>
<dbReference type="Gene3D" id="1.10.287.950">
    <property type="entry name" value="Methyl-accepting chemotaxis protein"/>
    <property type="match status" value="1"/>
</dbReference>
<feature type="transmembrane region" description="Helical" evidence="6">
    <location>
        <begin position="12"/>
        <end position="34"/>
    </location>
</feature>
<dbReference type="GO" id="GO:0005886">
    <property type="term" value="C:plasma membrane"/>
    <property type="evidence" value="ECO:0007669"/>
    <property type="project" value="TreeGrafter"/>
</dbReference>
<dbReference type="PANTHER" id="PTHR43531">
    <property type="entry name" value="PROTEIN ICFG"/>
    <property type="match status" value="1"/>
</dbReference>
<keyword evidence="6" id="KW-0812">Transmembrane</keyword>
<dbReference type="InterPro" id="IPR004090">
    <property type="entry name" value="Chemotax_Me-accpt_rcpt"/>
</dbReference>
<dbReference type="CDD" id="cd06225">
    <property type="entry name" value="HAMP"/>
    <property type="match status" value="1"/>
</dbReference>
<evidence type="ECO:0000313" key="10">
    <source>
        <dbReference type="Proteomes" id="UP000237839"/>
    </source>
</evidence>
<dbReference type="Pfam" id="PF00015">
    <property type="entry name" value="MCPsignal"/>
    <property type="match status" value="1"/>
</dbReference>
<dbReference type="SMART" id="SM00283">
    <property type="entry name" value="MA"/>
    <property type="match status" value="1"/>
</dbReference>
<dbReference type="SUPFAM" id="SSF58104">
    <property type="entry name" value="Methyl-accepting chemotaxis protein (MCP) signaling domain"/>
    <property type="match status" value="1"/>
</dbReference>
<sequence>MKAADFKIGIRLGFLAGFLMFTMFGTGLAGWYTFAQMRAIDIETMNKASLLQESIDTARTAQVEFKKQVQEWKDTLLRGNDPASFDKYSKAFLKQSDLTQTNLHKLKDQFVKLGLDTKQVDETLSMHAELGVKYSTALKQYDIKNPDSSHVVDALVKGMDRPPTKKIDDIVAYVFDQSKQMMAARSTESEGRYQSGVRLQLIVILLAGSVGCVTTVLLIRSIVVPLRLAVEVAERVAEGDLTSHIEVTSKDETGQLMQALLKMNDNLLHIVNDVRISADTIAHATHEIATANMDLSGRTETQAGALEETASSMEELTSTIKQNSQNSQQANKLAQTASEIAIRGGVRMSQVVTTIGSINESSRKIVDIISVIDGIAFQTNILALNAAVEAARAGEQGRGFAVVAAEVRNLAQRSASAAKEIKELISDSVEKVEAGSKLVNQAGSTMNEVQESIQRVTDIVAEISLASREQAQGIEQIQQAISAMDDVTQQNAALVEEAAAAAASLSEQANSLTTVVSVFKLENESKNNAQSRSTFNLQQGVPRIGSKSPSGRR</sequence>
<proteinExistence type="inferred from homology"/>
<dbReference type="GO" id="GO:0007165">
    <property type="term" value="P:signal transduction"/>
    <property type="evidence" value="ECO:0007669"/>
    <property type="project" value="UniProtKB-KW"/>
</dbReference>
<feature type="domain" description="HAMP" evidence="8">
    <location>
        <begin position="220"/>
        <end position="272"/>
    </location>
</feature>
<name>A0A2S9GUW6_9BURK</name>
<feature type="domain" description="Methyl-accepting transducer" evidence="7">
    <location>
        <begin position="277"/>
        <end position="506"/>
    </location>
</feature>
<feature type="compositionally biased region" description="Polar residues" evidence="5">
    <location>
        <begin position="528"/>
        <end position="539"/>
    </location>
</feature>
<evidence type="ECO:0000256" key="1">
    <source>
        <dbReference type="ARBA" id="ARBA00004370"/>
    </source>
</evidence>
<comment type="similarity">
    <text evidence="3">Belongs to the methyl-accepting chemotaxis (MCP) protein family.</text>
</comment>
<evidence type="ECO:0000256" key="4">
    <source>
        <dbReference type="PROSITE-ProRule" id="PRU00284"/>
    </source>
</evidence>
<dbReference type="InterPro" id="IPR003660">
    <property type="entry name" value="HAMP_dom"/>
</dbReference>
<evidence type="ECO:0000256" key="6">
    <source>
        <dbReference type="SAM" id="Phobius"/>
    </source>
</evidence>
<dbReference type="OrthoDB" id="1884279at2"/>
<protein>
    <submittedName>
        <fullName evidence="9">Methyl-accepting chemotaxis protein (MCP) signaling domain</fullName>
    </submittedName>
</protein>
<evidence type="ECO:0000256" key="3">
    <source>
        <dbReference type="ARBA" id="ARBA00029447"/>
    </source>
</evidence>
<keyword evidence="2" id="KW-0488">Methylation</keyword>
<dbReference type="PRINTS" id="PR00260">
    <property type="entry name" value="CHEMTRNSDUCR"/>
</dbReference>
<keyword evidence="10" id="KW-1185">Reference proteome</keyword>
<keyword evidence="4" id="KW-0807">Transducer</keyword>
<dbReference type="Proteomes" id="UP000237839">
    <property type="component" value="Unassembled WGS sequence"/>
</dbReference>
<accession>A0A2S9GUW6</accession>
<gene>
    <name evidence="9" type="ORF">S2091_3779</name>
</gene>
<reference evidence="9 10" key="1">
    <citation type="submission" date="2018-02" db="EMBL/GenBank/DDBJ databases">
        <title>Solimicrobium silvestre gen. nov., sp. nov., isolated from alpine forest soil.</title>
        <authorList>
            <person name="Margesin R."/>
            <person name="Albuquerque L."/>
            <person name="Zhang D.-C."/>
            <person name="Froufe H.J.C."/>
            <person name="Severino R."/>
            <person name="Roxo I."/>
            <person name="Egas C."/>
            <person name="Da Costa M.S."/>
        </authorList>
    </citation>
    <scope>NUCLEOTIDE SEQUENCE [LARGE SCALE GENOMIC DNA]</scope>
    <source>
        <strain evidence="9 10">S20-91</strain>
    </source>
</reference>
<dbReference type="SMART" id="SM00304">
    <property type="entry name" value="HAMP"/>
    <property type="match status" value="1"/>
</dbReference>